<dbReference type="RefSeq" id="WP_257631155.1">
    <property type="nucleotide sequence ID" value="NZ_JANIIC010000012.1"/>
</dbReference>
<keyword evidence="1" id="KW-0456">Lyase</keyword>
<keyword evidence="4" id="KW-1185">Reference proteome</keyword>
<evidence type="ECO:0000256" key="2">
    <source>
        <dbReference type="SAM" id="MobiDB-lite"/>
    </source>
</evidence>
<sequence>MPRPPWRSWQCCSTAITTPGRRADTRNRPQPRSIPADRRPAITPRIRPRPCPLPSSHPSRSPAFESVLFLRITPFTATGEPDHEALKKHIGTGLDAGPSAVFVACGTGEFHPLDTELAAIVADGRRALAAAG</sequence>
<reference evidence="3" key="1">
    <citation type="submission" date="2022-06" db="EMBL/GenBank/DDBJ databases">
        <title>WGS of actinobacteria.</title>
        <authorList>
            <person name="Thawai C."/>
        </authorList>
    </citation>
    <scope>NUCLEOTIDE SEQUENCE</scope>
    <source>
        <strain evidence="3">DSM 42010</strain>
    </source>
</reference>
<dbReference type="Gene3D" id="3.20.20.70">
    <property type="entry name" value="Aldolase class I"/>
    <property type="match status" value="1"/>
</dbReference>
<dbReference type="InterPro" id="IPR013785">
    <property type="entry name" value="Aldolase_TIM"/>
</dbReference>
<evidence type="ECO:0000313" key="4">
    <source>
        <dbReference type="Proteomes" id="UP001142400"/>
    </source>
</evidence>
<protein>
    <submittedName>
        <fullName evidence="3">Dihydrodipicolinate synthase family protein</fullName>
    </submittedName>
</protein>
<dbReference type="AlphaFoldDB" id="A0A9X2RV86"/>
<dbReference type="Proteomes" id="UP001142400">
    <property type="component" value="Unassembled WGS sequence"/>
</dbReference>
<dbReference type="EMBL" id="JANIIC010000012">
    <property type="protein sequence ID" value="MCQ8829935.1"/>
    <property type="molecule type" value="Genomic_DNA"/>
</dbReference>
<dbReference type="SUPFAM" id="SSF51569">
    <property type="entry name" value="Aldolase"/>
    <property type="match status" value="1"/>
</dbReference>
<evidence type="ECO:0000313" key="3">
    <source>
        <dbReference type="EMBL" id="MCQ8829935.1"/>
    </source>
</evidence>
<comment type="caution">
    <text evidence="3">The sequence shown here is derived from an EMBL/GenBank/DDBJ whole genome shotgun (WGS) entry which is preliminary data.</text>
</comment>
<evidence type="ECO:0000256" key="1">
    <source>
        <dbReference type="ARBA" id="ARBA00023239"/>
    </source>
</evidence>
<dbReference type="InterPro" id="IPR002220">
    <property type="entry name" value="DapA-like"/>
</dbReference>
<name>A0A9X2RV86_STRMQ</name>
<dbReference type="Pfam" id="PF00701">
    <property type="entry name" value="DHDPS"/>
    <property type="match status" value="1"/>
</dbReference>
<dbReference type="GO" id="GO:0016829">
    <property type="term" value="F:lyase activity"/>
    <property type="evidence" value="ECO:0007669"/>
    <property type="project" value="UniProtKB-KW"/>
</dbReference>
<gene>
    <name evidence="3" type="ORF">NQU54_12780</name>
</gene>
<accession>A0A9X2RV86</accession>
<proteinExistence type="predicted"/>
<feature type="region of interest" description="Disordered" evidence="2">
    <location>
        <begin position="1"/>
        <end position="60"/>
    </location>
</feature>
<organism evidence="3 4">
    <name type="scientific">Streptomyces malaysiensis subsp. samsunensis</name>
    <dbReference type="NCBI Taxonomy" id="459658"/>
    <lineage>
        <taxon>Bacteria</taxon>
        <taxon>Bacillati</taxon>
        <taxon>Actinomycetota</taxon>
        <taxon>Actinomycetes</taxon>
        <taxon>Kitasatosporales</taxon>
        <taxon>Streptomycetaceae</taxon>
        <taxon>Streptomyces</taxon>
        <taxon>Streptomyces violaceusniger group</taxon>
    </lineage>
</organism>